<evidence type="ECO:0000313" key="15">
    <source>
        <dbReference type="RefSeq" id="XP_033714275.1"/>
    </source>
</evidence>
<evidence type="ECO:0000256" key="5">
    <source>
        <dbReference type="ARBA" id="ARBA00022692"/>
    </source>
</evidence>
<protein>
    <recommendedName>
        <fullName evidence="3">Protein transport protein Sec61 subunit gamma</fullName>
    </recommendedName>
</protein>
<keyword evidence="14" id="KW-1185">Reference proteome</keyword>
<dbReference type="Proteomes" id="UP000245320">
    <property type="component" value="Chromosome 6"/>
</dbReference>
<gene>
    <name evidence="15" type="primary">LOC101336616</name>
</gene>
<dbReference type="OrthoDB" id="2401875at2759"/>
<dbReference type="InterPro" id="IPR008158">
    <property type="entry name" value="Translocase_Sec61-g"/>
</dbReference>
<dbReference type="NCBIfam" id="TIGR00327">
    <property type="entry name" value="secE_euk_arch"/>
    <property type="match status" value="1"/>
</dbReference>
<feature type="transmembrane region" description="Helical" evidence="13">
    <location>
        <begin position="36"/>
        <end position="54"/>
    </location>
</feature>
<comment type="function">
    <text evidence="12">Component of SEC61 channel-forming translocon complex that mediates transport of signal peptide-containing precursor polypeptides across the endoplasmic reticulum (ER). Forms a ribosome receptor and a gated pore in the ER membrane, both functions required for cotranslational translocation of nascent polypeptides. The SEC61 channel is also involved in ER membrane insertion of transmembrane proteins: it mediates membrane insertion of the first few transmembrane segments of proteins, while insertion of subsequent transmembrane regions of multi-pass membrane proteins is mediated by the multi-pass translocon (MPT) complex. The SEC61 channel cooperates with the translocating protein TRAM1 to import nascent proteins into the ER.</text>
</comment>
<evidence type="ECO:0000256" key="7">
    <source>
        <dbReference type="ARBA" id="ARBA00022927"/>
    </source>
</evidence>
<keyword evidence="8 13" id="KW-1133">Transmembrane helix</keyword>
<dbReference type="GO" id="GO:0006886">
    <property type="term" value="P:intracellular protein transport"/>
    <property type="evidence" value="ECO:0007669"/>
    <property type="project" value="InterPro"/>
</dbReference>
<accession>A0A6J3RHW8</accession>
<keyword evidence="9" id="KW-0811">Translocation</keyword>
<dbReference type="InterPro" id="IPR001901">
    <property type="entry name" value="Translocase_SecE/Sec61-g"/>
</dbReference>
<evidence type="ECO:0000256" key="9">
    <source>
        <dbReference type="ARBA" id="ARBA00023010"/>
    </source>
</evidence>
<dbReference type="GO" id="GO:0006605">
    <property type="term" value="P:protein targeting"/>
    <property type="evidence" value="ECO:0007669"/>
    <property type="project" value="InterPro"/>
</dbReference>
<dbReference type="PROSITE" id="PS01067">
    <property type="entry name" value="SECE_SEC61G"/>
    <property type="match status" value="1"/>
</dbReference>
<keyword evidence="6" id="KW-0256">Endoplasmic reticulum</keyword>
<evidence type="ECO:0000256" key="12">
    <source>
        <dbReference type="ARBA" id="ARBA00056173"/>
    </source>
</evidence>
<dbReference type="GO" id="GO:0008320">
    <property type="term" value="F:protein transmembrane transporter activity"/>
    <property type="evidence" value="ECO:0007669"/>
    <property type="project" value="InterPro"/>
</dbReference>
<name>A0A6J3RHW8_TURTR</name>
<dbReference type="RefSeq" id="XP_033714275.1">
    <property type="nucleotide sequence ID" value="XM_033858384.1"/>
</dbReference>
<keyword evidence="7" id="KW-0653">Protein transport</keyword>
<keyword evidence="4" id="KW-0813">Transport</keyword>
<keyword evidence="5 13" id="KW-0812">Transmembrane</keyword>
<evidence type="ECO:0000256" key="11">
    <source>
        <dbReference type="ARBA" id="ARBA00046516"/>
    </source>
</evidence>
<keyword evidence="10 13" id="KW-0472">Membrane</keyword>
<evidence type="ECO:0000256" key="3">
    <source>
        <dbReference type="ARBA" id="ARBA00018528"/>
    </source>
</evidence>
<organism evidence="14 15">
    <name type="scientific">Tursiops truncatus</name>
    <name type="common">Atlantic bottle-nosed dolphin</name>
    <name type="synonym">Delphinus truncatus</name>
    <dbReference type="NCBI Taxonomy" id="9739"/>
    <lineage>
        <taxon>Eukaryota</taxon>
        <taxon>Metazoa</taxon>
        <taxon>Chordata</taxon>
        <taxon>Craniata</taxon>
        <taxon>Vertebrata</taxon>
        <taxon>Euteleostomi</taxon>
        <taxon>Mammalia</taxon>
        <taxon>Eutheria</taxon>
        <taxon>Laurasiatheria</taxon>
        <taxon>Artiodactyla</taxon>
        <taxon>Whippomorpha</taxon>
        <taxon>Cetacea</taxon>
        <taxon>Odontoceti</taxon>
        <taxon>Delphinidae</taxon>
        <taxon>Tursiops</taxon>
    </lineage>
</organism>
<dbReference type="InParanoid" id="A0A6J3RHW8"/>
<evidence type="ECO:0000256" key="2">
    <source>
        <dbReference type="ARBA" id="ARBA00008274"/>
    </source>
</evidence>
<dbReference type="Pfam" id="PF00584">
    <property type="entry name" value="SecE"/>
    <property type="match status" value="1"/>
</dbReference>
<dbReference type="Gene3D" id="1.20.5.820">
    <property type="entry name" value="Preprotein translocase SecE subunit"/>
    <property type="match status" value="1"/>
</dbReference>
<comment type="similarity">
    <text evidence="2">Belongs to the SecE/SEC61-gamma family.</text>
</comment>
<reference evidence="15" key="1">
    <citation type="submission" date="2025-08" db="UniProtKB">
        <authorList>
            <consortium name="RefSeq"/>
        </authorList>
    </citation>
    <scope>IDENTIFICATION</scope>
    <source>
        <tissue evidence="15">Spleen</tissue>
    </source>
</reference>
<evidence type="ECO:0000256" key="6">
    <source>
        <dbReference type="ARBA" id="ARBA00022824"/>
    </source>
</evidence>
<comment type="subunit">
    <text evidence="11">The SEC61 channel-forming translocon complex consists of channel-forming core components SEC61A1, SEC61B and SEC61G and different auxiliary components such as SEC62 and SEC63. The SEC61 channel associates with the multi-pass translocon (MPT) complex.</text>
</comment>
<dbReference type="SUPFAM" id="SSF103456">
    <property type="entry name" value="Preprotein translocase SecE subunit"/>
    <property type="match status" value="1"/>
</dbReference>
<dbReference type="HAMAP" id="MF_00422">
    <property type="entry name" value="SecE"/>
    <property type="match status" value="1"/>
</dbReference>
<evidence type="ECO:0000256" key="8">
    <source>
        <dbReference type="ARBA" id="ARBA00022989"/>
    </source>
</evidence>
<dbReference type="AlphaFoldDB" id="A0A6J3RHW8"/>
<comment type="subcellular location">
    <subcellularLocation>
        <location evidence="1">Endoplasmic reticulum membrane</location>
        <topology evidence="1">Single-pass membrane protein</topology>
    </subcellularLocation>
</comment>
<dbReference type="GO" id="GO:0005789">
    <property type="term" value="C:endoplasmic reticulum membrane"/>
    <property type="evidence" value="ECO:0007669"/>
    <property type="project" value="UniProtKB-SubCell"/>
</dbReference>
<evidence type="ECO:0000313" key="14">
    <source>
        <dbReference type="Proteomes" id="UP000245320"/>
    </source>
</evidence>
<evidence type="ECO:0000256" key="13">
    <source>
        <dbReference type="SAM" id="Phobius"/>
    </source>
</evidence>
<evidence type="ECO:0000256" key="1">
    <source>
        <dbReference type="ARBA" id="ARBA00004389"/>
    </source>
</evidence>
<proteinExistence type="inferred from homology"/>
<sequence>MDQVMQFVKPSWQFVKDSIRLVKRFAKPDRKEFQKIAMATAIVFAIMGFTGFFVKLIHIPINNIIVGG</sequence>
<evidence type="ECO:0000256" key="10">
    <source>
        <dbReference type="ARBA" id="ARBA00023136"/>
    </source>
</evidence>
<dbReference type="FunFam" id="1.20.5.820:FF:000001">
    <property type="entry name" value="Transport protein Sec61 subunit gamma"/>
    <property type="match status" value="1"/>
</dbReference>
<dbReference type="InterPro" id="IPR023391">
    <property type="entry name" value="Prot_translocase_SecE_dom_sf"/>
</dbReference>
<dbReference type="PANTHER" id="PTHR12309">
    <property type="entry name" value="SEC61 GAMMA SUBUNIT"/>
    <property type="match status" value="1"/>
</dbReference>
<evidence type="ECO:0000256" key="4">
    <source>
        <dbReference type="ARBA" id="ARBA00022448"/>
    </source>
</evidence>